<evidence type="ECO:0000313" key="1">
    <source>
        <dbReference type="EMBL" id="MFO7191937.1"/>
    </source>
</evidence>
<comment type="caution">
    <text evidence="1">The sequence shown here is derived from an EMBL/GenBank/DDBJ whole genome shotgun (WGS) entry which is preliminary data.</text>
</comment>
<reference evidence="1 2" key="1">
    <citation type="journal article" date="2021" name="BMC Genomics">
        <title>Genome-resolved metagenome and metatranscriptome analyses of thermophilic composting reveal key bacterial players and their metabolic interactions.</title>
        <authorList>
            <person name="Braga L.P.P."/>
            <person name="Pereira R.V."/>
            <person name="Martins L.F."/>
            <person name="Moura L.M.S."/>
            <person name="Sanchez F.B."/>
            <person name="Patane J.S.L."/>
            <person name="da Silva A.M."/>
            <person name="Setubal J.C."/>
        </authorList>
    </citation>
    <scope>NUCLEOTIDE SEQUENCE [LARGE SCALE GENOMIC DNA]</scope>
    <source>
        <strain evidence="1">ZC4RG45</strain>
    </source>
</reference>
<proteinExistence type="predicted"/>
<name>A0ABD6FDA5_9PSEU</name>
<sequence length="388" mass="40817">MTVDANGTTNVIWAGEGGDGPRQAVRVRTRAADGSWSEPQVLAEKASGFDDFQEPVIAATAAGGAAAAWIDASGSTPRIMARVKPAGGSWGAAEQVANAKGISQLRIAGAASGHVMLVWRQDDGIHASRYTPANGWSAPRTLSSSGANPDVAINDTGVAYAAWSQKSNSSAPDRIRARYSTPGGAWSTFATLSSSDRRADEPAVAVDQNGSGMVVWSQRRAPAVIQEAHRPVGSTWTKTVTISNTKRTSIEPDVVLDARVSAVAVWQVRLAGGDTWSYEVDANSRPSGGKWGTARRLDVEAMNPMVGMDGQGNATAVWHKDGYYPCGLVAAEKPAGKSWAVPKQVANGIDTWSKEYAVGADGTAAAVIYDHNGQDGDWDHPIYAFVRP</sequence>
<dbReference type="EMBL" id="QGUI02000061">
    <property type="protein sequence ID" value="MFO7191937.1"/>
    <property type="molecule type" value="Genomic_DNA"/>
</dbReference>
<protein>
    <recommendedName>
        <fullName evidence="3">Exo-alpha-sialidase</fullName>
    </recommendedName>
</protein>
<dbReference type="Proteomes" id="UP000249324">
    <property type="component" value="Unassembled WGS sequence"/>
</dbReference>
<accession>A0ABD6FDA5</accession>
<organism evidence="1 2">
    <name type="scientific">Thermocrispum agreste</name>
    <dbReference type="NCBI Taxonomy" id="37925"/>
    <lineage>
        <taxon>Bacteria</taxon>
        <taxon>Bacillati</taxon>
        <taxon>Actinomycetota</taxon>
        <taxon>Actinomycetes</taxon>
        <taxon>Pseudonocardiales</taxon>
        <taxon>Pseudonocardiaceae</taxon>
        <taxon>Thermocrispum</taxon>
    </lineage>
</organism>
<gene>
    <name evidence="1" type="ORF">DIU77_006805</name>
</gene>
<evidence type="ECO:0000313" key="2">
    <source>
        <dbReference type="Proteomes" id="UP000249324"/>
    </source>
</evidence>
<evidence type="ECO:0008006" key="3">
    <source>
        <dbReference type="Google" id="ProtNLM"/>
    </source>
</evidence>
<dbReference type="AlphaFoldDB" id="A0ABD6FDA5"/>